<dbReference type="Pfam" id="PF01874">
    <property type="entry name" value="CitG"/>
    <property type="match status" value="1"/>
</dbReference>
<sequence>MFNKFCKRFSLAGTAVSLEQLLIAREQRVALQQQCLHEYQQTLLSLTLTAVGPVKKNALLDYVFAKALANITACFNKLSVTATAQFIRPLQTGHEALFVLPIDAKILKRAMIELENSSPLARLWDIDVISQEGHYSRGEFGFAERTCLMCAESAKICARSRRHSIDDLLSEIHTRAQQYYFSEQIAELAYQALIKEARLTPKPGLVDSTNNGSHQDMSLSTFEQSAIALRPFFTQFVLMGIETTNLPDSHILSKIRPLGLQAEQAMFVATNQVNTHKGAIFAFGLVCTALGRHFSRWQNKMMSSPSFEISQDTTGISLISETVARFTQGITDELKNYSKNQPLTAGITLYQQYGFTGARGEAEKGFPLVQQAVVFILSQAESEMRWYWALLYLMANNNDTNIVHRGGINGLQFIQDEAHKRLGNAKNLQNANALMASLREFDDDCIARNLSPGGSADLLALTIFFLSLLYC</sequence>
<dbReference type="PANTHER" id="PTHR30201">
    <property type="entry name" value="TRIPHOSPHORIBOSYL-DEPHOSPHO-COA SYNTHASE"/>
    <property type="match status" value="1"/>
</dbReference>
<comment type="catalytic activity">
    <reaction evidence="1 7">
        <text>3'-dephospho-CoA + ATP = 2'-(5''-triphospho-alpha-D-ribosyl)-3'-dephospho-CoA + adenine</text>
        <dbReference type="Rhea" id="RHEA:15117"/>
        <dbReference type="ChEBI" id="CHEBI:16708"/>
        <dbReference type="ChEBI" id="CHEBI:30616"/>
        <dbReference type="ChEBI" id="CHEBI:57328"/>
        <dbReference type="ChEBI" id="CHEBI:61378"/>
        <dbReference type="EC" id="2.4.2.52"/>
    </reaction>
</comment>
<evidence type="ECO:0000256" key="6">
    <source>
        <dbReference type="ARBA" id="ARBA00048574"/>
    </source>
</evidence>
<dbReference type="InterPro" id="IPR005551">
    <property type="entry name" value="CitX"/>
</dbReference>
<proteinExistence type="inferred from homology"/>
<evidence type="ECO:0000256" key="7">
    <source>
        <dbReference type="HAMAP-Rule" id="MF_00397"/>
    </source>
</evidence>
<dbReference type="Gene3D" id="1.10.4200.10">
    <property type="entry name" value="Triphosphoribosyl-dephospho-CoA protein"/>
    <property type="match status" value="1"/>
</dbReference>
<dbReference type="GO" id="GO:0050519">
    <property type="term" value="F:holo-citrate lyase synthase activity"/>
    <property type="evidence" value="ECO:0007669"/>
    <property type="project" value="UniProtKB-EC"/>
</dbReference>
<dbReference type="AlphaFoldDB" id="A0AAC8UCZ0"/>
<dbReference type="EC" id="2.4.2.52" evidence="7"/>
<evidence type="ECO:0000313" key="9">
    <source>
        <dbReference type="Proteomes" id="UP000060132"/>
    </source>
</evidence>
<keyword evidence="5 7" id="KW-0067">ATP-binding</keyword>
<evidence type="ECO:0000256" key="3">
    <source>
        <dbReference type="ARBA" id="ARBA00022695"/>
    </source>
</evidence>
<name>A0AAC8UCZ0_HAEDC</name>
<dbReference type="HAMAP" id="MF_00397">
    <property type="entry name" value="CitG"/>
    <property type="match status" value="1"/>
</dbReference>
<dbReference type="Pfam" id="PF03802">
    <property type="entry name" value="CitX"/>
    <property type="match status" value="1"/>
</dbReference>
<evidence type="ECO:0000256" key="1">
    <source>
        <dbReference type="ARBA" id="ARBA00001210"/>
    </source>
</evidence>
<evidence type="ECO:0000256" key="5">
    <source>
        <dbReference type="ARBA" id="ARBA00022840"/>
    </source>
</evidence>
<keyword evidence="3" id="KW-0548">Nucleotidyltransferase</keyword>
<comment type="similarity">
    <text evidence="7">Belongs to the CitG/MdcB family.</text>
</comment>
<protein>
    <recommendedName>
        <fullName evidence="7">Probable 2-(5''-triphosphoribosyl)-3'-dephosphocoenzyme-A synthase</fullName>
        <shortName evidence="7">2-(5''-triphosphoribosyl)-3'-dephospho-CoA synthase</shortName>
        <ecNumber evidence="7">2.4.2.52</ecNumber>
    </recommendedName>
</protein>
<gene>
    <name evidence="7" type="primary">citG</name>
    <name evidence="8" type="ORF">RZ57_04975</name>
</gene>
<dbReference type="GO" id="GO:0051191">
    <property type="term" value="P:prosthetic group biosynthetic process"/>
    <property type="evidence" value="ECO:0007669"/>
    <property type="project" value="InterPro"/>
</dbReference>
<evidence type="ECO:0000313" key="8">
    <source>
        <dbReference type="EMBL" id="AKO32507.1"/>
    </source>
</evidence>
<dbReference type="GO" id="GO:0005524">
    <property type="term" value="F:ATP binding"/>
    <property type="evidence" value="ECO:0007669"/>
    <property type="project" value="UniProtKB-KW"/>
</dbReference>
<reference evidence="8 9" key="1">
    <citation type="journal article" date="2015" name="PLoS Negl. Trop. Dis.">
        <title>Haemophilus ducreyi Cutaneous Ulcer Strains Are Nearly Identical to Class I Genital Ulcer Strains.</title>
        <authorList>
            <person name="Gangaiah D."/>
            <person name="Webb K.M."/>
            <person name="Humphreys T.L."/>
            <person name="Fortney K.R."/>
            <person name="Toh E."/>
            <person name="Tai A."/>
            <person name="Katz S.S."/>
            <person name="Pillay A."/>
            <person name="Chen C.Y."/>
            <person name="Roberts S.A."/>
            <person name="Munson R.S.Jr."/>
            <person name="Spinola S.M."/>
        </authorList>
    </citation>
    <scope>NUCLEOTIDE SEQUENCE [LARGE SCALE GENOMIC DNA]</scope>
    <source>
        <strain evidence="9">CLU2</strain>
    </source>
</reference>
<keyword evidence="4 7" id="KW-0547">Nucleotide-binding</keyword>
<dbReference type="EMBL" id="CP011219">
    <property type="protein sequence ID" value="AKO32507.1"/>
    <property type="molecule type" value="Genomic_DNA"/>
</dbReference>
<evidence type="ECO:0000256" key="4">
    <source>
        <dbReference type="ARBA" id="ARBA00022741"/>
    </source>
</evidence>
<dbReference type="PANTHER" id="PTHR30201:SF2">
    <property type="entry name" value="2-(5''-TRIPHOSPHORIBOSYL)-3'-DEPHOSPHOCOENZYME-A SYNTHASE"/>
    <property type="match status" value="1"/>
</dbReference>
<accession>A0AAC8UCZ0</accession>
<organism evidence="8 9">
    <name type="scientific">Haemophilus ducreyi</name>
    <dbReference type="NCBI Taxonomy" id="730"/>
    <lineage>
        <taxon>Bacteria</taxon>
        <taxon>Pseudomonadati</taxon>
        <taxon>Pseudomonadota</taxon>
        <taxon>Gammaproteobacteria</taxon>
        <taxon>Pasteurellales</taxon>
        <taxon>Pasteurellaceae</taxon>
        <taxon>Haemophilus</taxon>
    </lineage>
</organism>
<dbReference type="InterPro" id="IPR002736">
    <property type="entry name" value="CitG"/>
</dbReference>
<dbReference type="OMA" id="AQNHDFA"/>
<dbReference type="InterPro" id="IPR017551">
    <property type="entry name" value="TriPribosyl-deP-CoA_syn_CitG"/>
</dbReference>
<keyword evidence="2 7" id="KW-0808">Transferase</keyword>
<dbReference type="GO" id="GO:0046917">
    <property type="term" value="F:triphosphoribosyl-dephospho-CoA synthase activity"/>
    <property type="evidence" value="ECO:0007669"/>
    <property type="project" value="UniProtKB-UniRule"/>
</dbReference>
<comment type="catalytic activity">
    <reaction evidence="6">
        <text>apo-[citrate lyase ACP] + 2'-(5''-triphospho-alpha-D-ribosyl)-3'-dephospho-CoA = holo-[citrate lyase ACP] + diphosphate</text>
        <dbReference type="Rhea" id="RHEA:16333"/>
        <dbReference type="Rhea" id="RHEA-COMP:10157"/>
        <dbReference type="Rhea" id="RHEA-COMP:10158"/>
        <dbReference type="ChEBI" id="CHEBI:29999"/>
        <dbReference type="ChEBI" id="CHEBI:33019"/>
        <dbReference type="ChEBI" id="CHEBI:61378"/>
        <dbReference type="ChEBI" id="CHEBI:82683"/>
        <dbReference type="EC" id="2.7.7.61"/>
    </reaction>
</comment>
<dbReference type="RefSeq" id="WP_010945129.1">
    <property type="nucleotide sequence ID" value="NZ_CP011218.1"/>
</dbReference>
<evidence type="ECO:0000256" key="2">
    <source>
        <dbReference type="ARBA" id="ARBA00022679"/>
    </source>
</evidence>
<dbReference type="NCBIfam" id="TIGR03125">
    <property type="entry name" value="citrate_citG"/>
    <property type="match status" value="1"/>
</dbReference>
<dbReference type="NCBIfam" id="TIGR03124">
    <property type="entry name" value="citrate_citX"/>
    <property type="match status" value="1"/>
</dbReference>
<dbReference type="Proteomes" id="UP000060132">
    <property type="component" value="Chromosome"/>
</dbReference>